<dbReference type="GO" id="GO:0003677">
    <property type="term" value="F:DNA binding"/>
    <property type="evidence" value="ECO:0007669"/>
    <property type="project" value="InterPro"/>
</dbReference>
<dbReference type="EMBL" id="CP050899">
    <property type="protein sequence ID" value="QIX24269.1"/>
    <property type="molecule type" value="Genomic_DNA"/>
</dbReference>
<reference evidence="3" key="3">
    <citation type="submission" date="2019-07" db="EMBL/GenBank/DDBJ databases">
        <title>FDA dAtabase for Regulatory Grade micrObial Sequences (FDA-ARGOS): Supporting development and validation of Infectious Disease Dx tests.</title>
        <authorList>
            <person name="Bachman M."/>
            <person name="Young C."/>
            <person name="Tallon L."/>
            <person name="Sadzewicz L."/>
            <person name="Vavikolanu K."/>
            <person name="Mehta A."/>
            <person name="Aluvathingal J."/>
            <person name="Nadendla S."/>
            <person name="Nandy P."/>
            <person name="Geyer C."/>
            <person name="Yan Y."/>
            <person name="Sichtig H."/>
        </authorList>
    </citation>
    <scope>NUCLEOTIDE SEQUENCE</scope>
    <source>
        <strain evidence="3">FDAARGOS_618</strain>
    </source>
</reference>
<proteinExistence type="predicted"/>
<evidence type="ECO:0000313" key="4">
    <source>
        <dbReference type="EMBL" id="QIX24269.1"/>
    </source>
</evidence>
<reference evidence="4 6" key="4">
    <citation type="submission" date="2020-04" db="EMBL/GenBank/DDBJ databases">
        <title>FDA dAtabase for Regulatory Grade micrObial Sequences (FDA-ARGOS): Supporting development and validation of Infectious Disease Dx tests.</title>
        <authorList>
            <person name="Sciortino C."/>
            <person name="Tallon L."/>
            <person name="Sadzewicz L."/>
            <person name="Vavikolanu K."/>
            <person name="Mehta A."/>
            <person name="Aluvathingal J."/>
            <person name="Nadendla S."/>
            <person name="Nandy P."/>
            <person name="Geyer C."/>
            <person name="Yan Y."/>
            <person name="Sichtig H."/>
        </authorList>
    </citation>
    <scope>NUCLEOTIDE SEQUENCE [LARGE SCALE GENOMIC DNA]</scope>
    <source>
        <strain evidence="4 6">FDAARGOS_633</strain>
    </source>
</reference>
<accession>A0A1L9CDD0</accession>
<dbReference type="Proteomes" id="UP000500870">
    <property type="component" value="Chromosome 3"/>
</dbReference>
<dbReference type="RefSeq" id="WP_004437583.1">
    <property type="nucleotide sequence ID" value="NC_022545.1"/>
</dbReference>
<dbReference type="SMART" id="SM00530">
    <property type="entry name" value="HTH_XRE"/>
    <property type="match status" value="1"/>
</dbReference>
<protein>
    <submittedName>
        <fullName evidence="2 3">Transcriptional regulator</fullName>
    </submittedName>
</protein>
<dbReference type="SUPFAM" id="SSF47413">
    <property type="entry name" value="lambda repressor-like DNA-binding domains"/>
    <property type="match status" value="1"/>
</dbReference>
<organism evidence="2 5">
    <name type="scientific">Agrobacterium pusense</name>
    <dbReference type="NCBI Taxonomy" id="648995"/>
    <lineage>
        <taxon>Bacteria</taxon>
        <taxon>Pseudomonadati</taxon>
        <taxon>Pseudomonadota</taxon>
        <taxon>Alphaproteobacteria</taxon>
        <taxon>Hyphomicrobiales</taxon>
        <taxon>Rhizobiaceae</taxon>
        <taxon>Rhizobium/Agrobacterium group</taxon>
        <taxon>Agrobacterium</taxon>
    </lineage>
</organism>
<keyword evidence="7" id="KW-1185">Reference proteome</keyword>
<dbReference type="Proteomes" id="UP001155820">
    <property type="component" value="Unassembled WGS sequence"/>
</dbReference>
<dbReference type="Pfam" id="PF01381">
    <property type="entry name" value="HTH_3"/>
    <property type="match status" value="1"/>
</dbReference>
<dbReference type="Gene3D" id="1.10.260.40">
    <property type="entry name" value="lambda repressor-like DNA-binding domains"/>
    <property type="match status" value="1"/>
</dbReference>
<evidence type="ECO:0000313" key="5">
    <source>
        <dbReference type="Proteomes" id="UP000016944"/>
    </source>
</evidence>
<dbReference type="EMBL" id="JABRWM010000006">
    <property type="protein sequence ID" value="NRF19270.1"/>
    <property type="molecule type" value="Genomic_DNA"/>
</dbReference>
<reference evidence="2 5" key="1">
    <citation type="journal article" date="2013" name="Genome Announc.">
        <title>Complete Genome Sequence of the Sesbania Symbiont and Rice Growth-Promoting Endophyte Rhizobium sp. Strain IRBG74.</title>
        <authorList>
            <person name="Crook M.B."/>
            <person name="Mitra S."/>
            <person name="Ane J.M."/>
            <person name="Sadowsky M.J."/>
            <person name="Gyaneshwar P."/>
        </authorList>
    </citation>
    <scope>NUCLEOTIDE SEQUENCE [LARGE SCALE GENOMIC DNA]</scope>
    <source>
        <strain evidence="2 5">IRBG74</strain>
    </source>
</reference>
<reference evidence="2" key="2">
    <citation type="submission" date="2013-08" db="EMBL/GenBank/DDBJ databases">
        <authorList>
            <person name="Sundararajan A."/>
        </authorList>
    </citation>
    <scope>NUCLEOTIDE SEQUENCE</scope>
    <source>
        <strain evidence="2">IRBG74</strain>
    </source>
</reference>
<dbReference type="Proteomes" id="UP000016944">
    <property type="component" value="Chromosome II"/>
</dbReference>
<dbReference type="InterPro" id="IPR010982">
    <property type="entry name" value="Lambda_DNA-bd_dom_sf"/>
</dbReference>
<dbReference type="AlphaFoldDB" id="A0A1L9CDD0"/>
<evidence type="ECO:0000313" key="6">
    <source>
        <dbReference type="Proteomes" id="UP000500870"/>
    </source>
</evidence>
<accession>U4QEX3</accession>
<gene>
    <name evidence="2" type="ORF">BN877_II1141</name>
    <name evidence="3" type="ORF">FOB26_09350</name>
    <name evidence="4" type="ORF">FOB41_24545</name>
</gene>
<evidence type="ECO:0000313" key="2">
    <source>
        <dbReference type="EMBL" id="CDI10932.1"/>
    </source>
</evidence>
<evidence type="ECO:0000313" key="3">
    <source>
        <dbReference type="EMBL" id="NRF19270.1"/>
    </source>
</evidence>
<dbReference type="PATRIC" id="fig|424182.3.peg.3986"/>
<sequence>MTISVSQPDSDHETDAPFAKKVLAARNLAGYTIEQLAVTCGLTTSEIRALEDGTDSDPLRIRRVAAALHIPVETVI</sequence>
<dbReference type="PROSITE" id="PS50943">
    <property type="entry name" value="HTH_CROC1"/>
    <property type="match status" value="1"/>
</dbReference>
<dbReference type="InterPro" id="IPR001387">
    <property type="entry name" value="Cro/C1-type_HTH"/>
</dbReference>
<dbReference type="EMBL" id="HG518323">
    <property type="protein sequence ID" value="CDI10932.1"/>
    <property type="molecule type" value="Genomic_DNA"/>
</dbReference>
<dbReference type="GeneID" id="61457507"/>
<dbReference type="KEGG" id="rir:BN877_II1141"/>
<feature type="domain" description="HTH cro/C1-type" evidence="1">
    <location>
        <begin position="22"/>
        <end position="75"/>
    </location>
</feature>
<evidence type="ECO:0000259" key="1">
    <source>
        <dbReference type="PROSITE" id="PS50943"/>
    </source>
</evidence>
<evidence type="ECO:0000313" key="7">
    <source>
        <dbReference type="Proteomes" id="UP001155820"/>
    </source>
</evidence>
<dbReference type="HOGENOM" id="CLU_176328_0_0_5"/>
<name>A0A1L9CDD0_9HYPH</name>